<name>A0A9X1KNH7_9FLAO</name>
<feature type="chain" id="PRO_5040880217" evidence="1">
    <location>
        <begin position="20"/>
        <end position="157"/>
    </location>
</feature>
<dbReference type="InterPro" id="IPR007298">
    <property type="entry name" value="Cu-R_lipoprotein_NlpE"/>
</dbReference>
<evidence type="ECO:0000313" key="2">
    <source>
        <dbReference type="EMBL" id="MBZ4034058.1"/>
    </source>
</evidence>
<dbReference type="EMBL" id="JAINUY010000001">
    <property type="protein sequence ID" value="MBZ4034058.1"/>
    <property type="molecule type" value="Genomic_DNA"/>
</dbReference>
<protein>
    <submittedName>
        <fullName evidence="2">Copper resistance protein NlpE</fullName>
    </submittedName>
</protein>
<sequence length="157" mass="17956">MKKICILAFATVLLVSCNAKNNKEEGKTVLMDTMVGNENEGNIVENIKVFEGTLPCADCEGIETILKIDVIDNKFQLSSTYKGKQPKKNFVEKGKINTERGLESDPDGTIFILNWDKPEKDQVYYGYYSKNPEKLYLLDRNKKVIKSKLDYFLELNE</sequence>
<dbReference type="Proteomes" id="UP001139366">
    <property type="component" value="Unassembled WGS sequence"/>
</dbReference>
<dbReference type="Pfam" id="PF04170">
    <property type="entry name" value="NlpE"/>
    <property type="match status" value="1"/>
</dbReference>
<feature type="signal peptide" evidence="1">
    <location>
        <begin position="1"/>
        <end position="19"/>
    </location>
</feature>
<comment type="caution">
    <text evidence="2">The sequence shown here is derived from an EMBL/GenBank/DDBJ whole genome shotgun (WGS) entry which is preliminary data.</text>
</comment>
<evidence type="ECO:0000313" key="3">
    <source>
        <dbReference type="Proteomes" id="UP001139366"/>
    </source>
</evidence>
<gene>
    <name evidence="2" type="ORF">K6T82_04725</name>
</gene>
<dbReference type="PROSITE" id="PS51257">
    <property type="entry name" value="PROKAR_LIPOPROTEIN"/>
    <property type="match status" value="1"/>
</dbReference>
<reference evidence="2 3" key="1">
    <citation type="journal article" date="2023" name="Antonie Van Leeuwenhoek">
        <title>Flavobacterium potami sp. nov., a multi-metal resistance genes harbouring bacterium isolated from shallow river silt.</title>
        <authorList>
            <person name="Li S."/>
            <person name="Mao S."/>
            <person name="Mu W."/>
            <person name="Guo B."/>
            <person name="Li C."/>
            <person name="Zhu Q."/>
            <person name="Hou X."/>
            <person name="Zhao Y."/>
            <person name="Wei S."/>
            <person name="Liu H."/>
            <person name="Liu A."/>
        </authorList>
    </citation>
    <scope>NUCLEOTIDE SEQUENCE [LARGE SCALE GENOMIC DNA]</scope>
    <source>
        <strain evidence="2 3">17A</strain>
    </source>
</reference>
<accession>A0A9X1KNH7</accession>
<dbReference type="RefSeq" id="WP_223704774.1">
    <property type="nucleotide sequence ID" value="NZ_JAINUY010000001.1"/>
</dbReference>
<proteinExistence type="predicted"/>
<keyword evidence="1" id="KW-0732">Signal</keyword>
<evidence type="ECO:0000256" key="1">
    <source>
        <dbReference type="SAM" id="SignalP"/>
    </source>
</evidence>
<keyword evidence="3" id="KW-1185">Reference proteome</keyword>
<dbReference type="AlphaFoldDB" id="A0A9X1KNH7"/>
<dbReference type="Gene3D" id="2.40.128.640">
    <property type="match status" value="1"/>
</dbReference>
<organism evidence="2 3">
    <name type="scientific">Flavobacterium potami</name>
    <dbReference type="NCBI Taxonomy" id="2872310"/>
    <lineage>
        <taxon>Bacteria</taxon>
        <taxon>Pseudomonadati</taxon>
        <taxon>Bacteroidota</taxon>
        <taxon>Flavobacteriia</taxon>
        <taxon>Flavobacteriales</taxon>
        <taxon>Flavobacteriaceae</taxon>
        <taxon>Flavobacterium</taxon>
    </lineage>
</organism>